<keyword evidence="5" id="KW-1185">Reference proteome</keyword>
<comment type="caution">
    <text evidence="3">The sequence shown here is derived from an EMBL/GenBank/DDBJ whole genome shotgun (WGS) entry which is preliminary data.</text>
</comment>
<dbReference type="EMBL" id="JACJID010000010">
    <property type="protein sequence ID" value="MBA8931810.1"/>
    <property type="molecule type" value="Genomic_DNA"/>
</dbReference>
<protein>
    <recommendedName>
        <fullName evidence="2">DUF4158 domain-containing protein</fullName>
    </recommendedName>
</protein>
<dbReference type="Pfam" id="PF13700">
    <property type="entry name" value="DUF4158"/>
    <property type="match status" value="1"/>
</dbReference>
<proteinExistence type="predicted"/>
<sequence length="117" mass="12692">MADGEWSWTLIPVAHPATGGQLPGLQQTRPAPVATPTTGPGRRTAHRSPTAQATRVGGLTCAVRRPVLDDPLDGVPAELVAYLAEQLDIADPSCVKSYEEREKTRFEHLREIRAADR</sequence>
<name>A0ABR6BVK9_9PSEU</name>
<dbReference type="RefSeq" id="WP_182840133.1">
    <property type="nucleotide sequence ID" value="NZ_JACJID010000007.1"/>
</dbReference>
<feature type="compositionally biased region" description="Low complexity" evidence="1">
    <location>
        <begin position="28"/>
        <end position="42"/>
    </location>
</feature>
<organism evidence="3 5">
    <name type="scientific">Kutzneria viridogrisea</name>
    <dbReference type="NCBI Taxonomy" id="47990"/>
    <lineage>
        <taxon>Bacteria</taxon>
        <taxon>Bacillati</taxon>
        <taxon>Actinomycetota</taxon>
        <taxon>Actinomycetes</taxon>
        <taxon>Pseudonocardiales</taxon>
        <taxon>Pseudonocardiaceae</taxon>
        <taxon>Kutzneria</taxon>
    </lineage>
</organism>
<reference evidence="3 5" key="1">
    <citation type="submission" date="2020-08" db="EMBL/GenBank/DDBJ databases">
        <title>Genomic Encyclopedia of Archaeal and Bacterial Type Strains, Phase II (KMG-II): from individual species to whole genera.</title>
        <authorList>
            <person name="Goeker M."/>
        </authorList>
    </citation>
    <scope>NUCLEOTIDE SEQUENCE [LARGE SCALE GENOMIC DNA]</scope>
    <source>
        <strain evidence="3 5">DSM 43850</strain>
    </source>
</reference>
<evidence type="ECO:0000313" key="5">
    <source>
        <dbReference type="Proteomes" id="UP000517916"/>
    </source>
</evidence>
<evidence type="ECO:0000259" key="2">
    <source>
        <dbReference type="Pfam" id="PF13700"/>
    </source>
</evidence>
<evidence type="ECO:0000313" key="3">
    <source>
        <dbReference type="EMBL" id="MBA8930905.1"/>
    </source>
</evidence>
<evidence type="ECO:0000313" key="4">
    <source>
        <dbReference type="EMBL" id="MBA8931810.1"/>
    </source>
</evidence>
<feature type="region of interest" description="Disordered" evidence="1">
    <location>
        <begin position="17"/>
        <end position="57"/>
    </location>
</feature>
<dbReference type="InterPro" id="IPR025296">
    <property type="entry name" value="DUF4158"/>
</dbReference>
<dbReference type="Proteomes" id="UP000517916">
    <property type="component" value="Unassembled WGS sequence"/>
</dbReference>
<evidence type="ECO:0000256" key="1">
    <source>
        <dbReference type="SAM" id="MobiDB-lite"/>
    </source>
</evidence>
<dbReference type="EMBL" id="JACJID010000007">
    <property type="protein sequence ID" value="MBA8930905.1"/>
    <property type="molecule type" value="Genomic_DNA"/>
</dbReference>
<accession>A0ABR6BVK9</accession>
<feature type="domain" description="DUF4158" evidence="2">
    <location>
        <begin position="68"/>
        <end position="114"/>
    </location>
</feature>
<gene>
    <name evidence="3" type="ORF">BC739_008152</name>
    <name evidence="4" type="ORF">BC739_009069</name>
</gene>